<comment type="caution">
    <text evidence="2">The sequence shown here is derived from an EMBL/GenBank/DDBJ whole genome shotgun (WGS) entry which is preliminary data.</text>
</comment>
<gene>
    <name evidence="2" type="ORF">J2Z77_002760</name>
</gene>
<sequence>MSSSMGRPGGEVQDFTPTHVVPQEGLSAWEGPDVSRPTVPLDAFLPVQLLSRRGEWGEVLCANGWSAWVDGRLLVAVPRPPPTAGGKPPVRAEDPRPLLTRGAETLERYRQAVDELASGRIDIDAFRRSVRGLRAGVVIDGESVWLYDEKSGRWLYDDGDRMSTFAVVAGPGSPAAPAAAPAPPPPADTDPAGRAPVRREPTPTDAVGIPREGARDRSDRAAAHDPTRIVDTRDPGGG</sequence>
<keyword evidence="3" id="KW-1185">Reference proteome</keyword>
<organism evidence="2 3">
    <name type="scientific">Streptomyces avidinii</name>
    <dbReference type="NCBI Taxonomy" id="1895"/>
    <lineage>
        <taxon>Bacteria</taxon>
        <taxon>Bacillati</taxon>
        <taxon>Actinomycetota</taxon>
        <taxon>Actinomycetes</taxon>
        <taxon>Kitasatosporales</taxon>
        <taxon>Streptomycetaceae</taxon>
        <taxon>Streptomyces</taxon>
    </lineage>
</organism>
<accession>A0ABS4L4E5</accession>
<name>A0ABS4L4E5_STRAV</name>
<feature type="compositionally biased region" description="Basic and acidic residues" evidence="1">
    <location>
        <begin position="212"/>
        <end position="238"/>
    </location>
</feature>
<dbReference type="EMBL" id="JAGGLQ010000004">
    <property type="protein sequence ID" value="MBP2036960.1"/>
    <property type="molecule type" value="Genomic_DNA"/>
</dbReference>
<proteinExistence type="predicted"/>
<protein>
    <submittedName>
        <fullName evidence="2">Uncharacterized protein</fullName>
    </submittedName>
</protein>
<reference evidence="2 3" key="1">
    <citation type="submission" date="2021-03" db="EMBL/GenBank/DDBJ databases">
        <title>Genomic Encyclopedia of Type Strains, Phase IV (KMG-IV): sequencing the most valuable type-strain genomes for metagenomic binning, comparative biology and taxonomic classification.</title>
        <authorList>
            <person name="Goeker M."/>
        </authorList>
    </citation>
    <scope>NUCLEOTIDE SEQUENCE [LARGE SCALE GENOMIC DNA]</scope>
    <source>
        <strain evidence="2 3">DSM 40526</strain>
    </source>
</reference>
<feature type="region of interest" description="Disordered" evidence="1">
    <location>
        <begin position="171"/>
        <end position="238"/>
    </location>
</feature>
<dbReference type="RefSeq" id="WP_229920225.1">
    <property type="nucleotide sequence ID" value="NZ_BMVL01000003.1"/>
</dbReference>
<dbReference type="Proteomes" id="UP001519310">
    <property type="component" value="Unassembled WGS sequence"/>
</dbReference>
<evidence type="ECO:0000256" key="1">
    <source>
        <dbReference type="SAM" id="MobiDB-lite"/>
    </source>
</evidence>
<evidence type="ECO:0000313" key="2">
    <source>
        <dbReference type="EMBL" id="MBP2036960.1"/>
    </source>
</evidence>
<evidence type="ECO:0000313" key="3">
    <source>
        <dbReference type="Proteomes" id="UP001519310"/>
    </source>
</evidence>